<sequence>MNRVYNNEAIIMACIVHLLRRRNMDMPISYIMVTLLIDNQLGTIIRKSQNFEELSDLISKQGLISRKLASFGPYFINAMVILKQSKVIAISGDVVQLIDYSFPDENLCSKRLERIINDTNVLLNMCSNLSSKEIYNKLNVQL</sequence>
<dbReference type="EMBL" id="PESN01000003">
    <property type="protein sequence ID" value="PIN27335.1"/>
    <property type="molecule type" value="Genomic_DNA"/>
</dbReference>
<comment type="caution">
    <text evidence="1">The sequence shown here is derived from an EMBL/GenBank/DDBJ whole genome shotgun (WGS) entry which is preliminary data.</text>
</comment>
<proteinExistence type="predicted"/>
<organism evidence="1 2">
    <name type="scientific">Prevotella intermedia</name>
    <dbReference type="NCBI Taxonomy" id="28131"/>
    <lineage>
        <taxon>Bacteria</taxon>
        <taxon>Pseudomonadati</taxon>
        <taxon>Bacteroidota</taxon>
        <taxon>Bacteroidia</taxon>
        <taxon>Bacteroidales</taxon>
        <taxon>Prevotellaceae</taxon>
        <taxon>Prevotella</taxon>
    </lineage>
</organism>
<evidence type="ECO:0000313" key="2">
    <source>
        <dbReference type="Proteomes" id="UP000230500"/>
    </source>
</evidence>
<gene>
    <name evidence="1" type="ORF">CUC04_11905</name>
</gene>
<evidence type="ECO:0000313" key="1">
    <source>
        <dbReference type="EMBL" id="PIN27335.1"/>
    </source>
</evidence>
<dbReference type="Proteomes" id="UP000230500">
    <property type="component" value="Unassembled WGS sequence"/>
</dbReference>
<dbReference type="RefSeq" id="WP_099977753.1">
    <property type="nucleotide sequence ID" value="NZ_PESN01000003.1"/>
</dbReference>
<reference evidence="1 2" key="1">
    <citation type="submission" date="2017-11" db="EMBL/GenBank/DDBJ databases">
        <title>Genome sequencing of Prevotella intermedia KCOM 2069.</title>
        <authorList>
            <person name="Kook J.-K."/>
            <person name="Park S.-N."/>
            <person name="Lim Y.K."/>
        </authorList>
    </citation>
    <scope>NUCLEOTIDE SEQUENCE [LARGE SCALE GENOMIC DNA]</scope>
    <source>
        <strain evidence="1 2">KCOM 2069</strain>
    </source>
</reference>
<dbReference type="AlphaFoldDB" id="A0A2G9IC75"/>
<name>A0A2G9IC75_PREIN</name>
<accession>A0A2G9IC75</accession>
<protein>
    <submittedName>
        <fullName evidence="1">Uncharacterized protein</fullName>
    </submittedName>
</protein>